<dbReference type="PANTHER" id="PTHR30188:SF3">
    <property type="entry name" value="ABC TRANSPORTER PERMEASE"/>
    <property type="match status" value="1"/>
</dbReference>
<proteinExistence type="inferred from homology"/>
<feature type="transmembrane region" description="Helical" evidence="1">
    <location>
        <begin position="122"/>
        <end position="140"/>
    </location>
</feature>
<dbReference type="InterPro" id="IPR036513">
    <property type="entry name" value="STAS_dom_sf"/>
</dbReference>
<keyword evidence="1" id="KW-1133">Transmembrane helix</keyword>
<evidence type="ECO:0000313" key="2">
    <source>
        <dbReference type="EMBL" id="MBC3908171.1"/>
    </source>
</evidence>
<dbReference type="SUPFAM" id="SSF52091">
    <property type="entry name" value="SpoIIaa-like"/>
    <property type="match status" value="1"/>
</dbReference>
<keyword evidence="1" id="KW-0812">Transmembrane</keyword>
<dbReference type="InterPro" id="IPR003453">
    <property type="entry name" value="ABC_MlaE_roteobac"/>
</dbReference>
<feature type="transmembrane region" description="Helical" evidence="1">
    <location>
        <begin position="254"/>
        <end position="279"/>
    </location>
</feature>
<protein>
    <submittedName>
        <fullName evidence="2">ABC transporter permease</fullName>
    </submittedName>
</protein>
<keyword evidence="3" id="KW-1185">Reference proteome</keyword>
<dbReference type="InterPro" id="IPR030802">
    <property type="entry name" value="Permease_MalE"/>
</dbReference>
<dbReference type="PANTHER" id="PTHR30188">
    <property type="entry name" value="ABC TRANSPORTER PERMEASE PROTEIN-RELATED"/>
    <property type="match status" value="1"/>
</dbReference>
<evidence type="ECO:0000313" key="3">
    <source>
        <dbReference type="Proteomes" id="UP000646911"/>
    </source>
</evidence>
<keyword evidence="1" id="KW-0997">Cell inner membrane</keyword>
<dbReference type="NCBIfam" id="TIGR00056">
    <property type="entry name" value="MlaE family lipid ABC transporter permease subunit"/>
    <property type="match status" value="1"/>
</dbReference>
<feature type="transmembrane region" description="Helical" evidence="1">
    <location>
        <begin position="344"/>
        <end position="365"/>
    </location>
</feature>
<reference evidence="2 3" key="1">
    <citation type="submission" date="2020-08" db="EMBL/GenBank/DDBJ databases">
        <title>Novel species isolated from subtropical streams in China.</title>
        <authorList>
            <person name="Lu H."/>
        </authorList>
    </citation>
    <scope>NUCLEOTIDE SEQUENCE [LARGE SCALE GENOMIC DNA]</scope>
    <source>
        <strain evidence="2 3">NL8W</strain>
    </source>
</reference>
<dbReference type="Proteomes" id="UP000646911">
    <property type="component" value="Unassembled WGS sequence"/>
</dbReference>
<organism evidence="2 3">
    <name type="scientific">Undibacterium umbellatum</name>
    <dbReference type="NCBI Taxonomy" id="2762300"/>
    <lineage>
        <taxon>Bacteria</taxon>
        <taxon>Pseudomonadati</taxon>
        <taxon>Pseudomonadota</taxon>
        <taxon>Betaproteobacteria</taxon>
        <taxon>Burkholderiales</taxon>
        <taxon>Oxalobacteraceae</taxon>
        <taxon>Undibacterium</taxon>
    </lineage>
</organism>
<sequence length="367" mass="39731">MPASIKQTTPGVLEFSGTWTVCQLGKVIRQMDALLMRHPAVVELDGQQIQKIDSITAWVLQSRLKKMRDSGVQLKMNGWPAQYQQMLDGLGEIPPAATPVKKTPGMLEKIGKASVDVYKDNLALLSFMGETALSLLGLFLHPRRWRGRTILHNIQVAGFEALPIVGVTSFLLGIVIAYQGADQLKHYGANIFVVELVGYAMLREFAPLITAIIIAGRSGSAYAAQIGTMVVTEEIDALQTIGIKPIELLVLPKLVALMLALPLLTLFADLVGVTGGMLMASSQLDVGTHEFMTRFATEIPLKTLLIGLGKSLVFAAVIVIIGCYQGFRTKGNADSVGRQTTRSVVQAIFIVIVLDAVFSVIFNLMGL</sequence>
<dbReference type="EMBL" id="JACOFX010000004">
    <property type="protein sequence ID" value="MBC3908171.1"/>
    <property type="molecule type" value="Genomic_DNA"/>
</dbReference>
<gene>
    <name evidence="2" type="ORF">H8L47_11445</name>
</gene>
<dbReference type="Pfam" id="PF02405">
    <property type="entry name" value="MlaE"/>
    <property type="match status" value="1"/>
</dbReference>
<evidence type="ECO:0000256" key="1">
    <source>
        <dbReference type="RuleBase" id="RU362044"/>
    </source>
</evidence>
<accession>A0ABR6Z9C4</accession>
<keyword evidence="1" id="KW-1003">Cell membrane</keyword>
<name>A0ABR6Z9C4_9BURK</name>
<comment type="similarity">
    <text evidence="1">Belongs to the MlaE permease family.</text>
</comment>
<feature type="transmembrane region" description="Helical" evidence="1">
    <location>
        <begin position="161"/>
        <end position="181"/>
    </location>
</feature>
<comment type="caution">
    <text evidence="2">The sequence shown here is derived from an EMBL/GenBank/DDBJ whole genome shotgun (WGS) entry which is preliminary data.</text>
</comment>
<feature type="transmembrane region" description="Helical" evidence="1">
    <location>
        <begin position="299"/>
        <end position="324"/>
    </location>
</feature>
<comment type="subcellular location">
    <subcellularLocation>
        <location evidence="1">Cell inner membrane</location>
        <topology evidence="1">Multi-pass membrane protein</topology>
    </subcellularLocation>
</comment>
<keyword evidence="1" id="KW-0472">Membrane</keyword>